<dbReference type="PROSITE" id="PS50994">
    <property type="entry name" value="INTEGRASE"/>
    <property type="match status" value="1"/>
</dbReference>
<organism evidence="3 4">
    <name type="scientific">Habropoda laboriosa</name>
    <dbReference type="NCBI Taxonomy" id="597456"/>
    <lineage>
        <taxon>Eukaryota</taxon>
        <taxon>Metazoa</taxon>
        <taxon>Ecdysozoa</taxon>
        <taxon>Arthropoda</taxon>
        <taxon>Hexapoda</taxon>
        <taxon>Insecta</taxon>
        <taxon>Pterygota</taxon>
        <taxon>Neoptera</taxon>
        <taxon>Endopterygota</taxon>
        <taxon>Hymenoptera</taxon>
        <taxon>Apocrita</taxon>
        <taxon>Aculeata</taxon>
        <taxon>Apoidea</taxon>
        <taxon>Anthophila</taxon>
        <taxon>Apidae</taxon>
        <taxon>Habropoda</taxon>
    </lineage>
</organism>
<dbReference type="Proteomes" id="UP000053825">
    <property type="component" value="Unassembled WGS sequence"/>
</dbReference>
<dbReference type="InterPro" id="IPR041588">
    <property type="entry name" value="Integrase_H2C2"/>
</dbReference>
<dbReference type="GO" id="GO:0015074">
    <property type="term" value="P:DNA integration"/>
    <property type="evidence" value="ECO:0007669"/>
    <property type="project" value="InterPro"/>
</dbReference>
<evidence type="ECO:0000313" key="4">
    <source>
        <dbReference type="Proteomes" id="UP000053825"/>
    </source>
</evidence>
<name>A0A0L7QJ89_9HYME</name>
<reference evidence="4" key="1">
    <citation type="submission" date="2015-07" db="EMBL/GenBank/DDBJ databases">
        <title>The genome of Habropoda laboriosa.</title>
        <authorList>
            <person name="Pan H."/>
            <person name="Kapheim K."/>
        </authorList>
    </citation>
    <scope>NUCLEOTIDE SEQUENCE [LARGE SCALE GENOMIC DNA]</scope>
</reference>
<feature type="domain" description="Integrase catalytic" evidence="2">
    <location>
        <begin position="94"/>
        <end position="197"/>
    </location>
</feature>
<accession>A0A0L7QJ89</accession>
<dbReference type="STRING" id="597456.A0A0L7QJ89"/>
<evidence type="ECO:0000256" key="1">
    <source>
        <dbReference type="ARBA" id="ARBA00012493"/>
    </source>
</evidence>
<dbReference type="InterPro" id="IPR036397">
    <property type="entry name" value="RNaseH_sf"/>
</dbReference>
<proteinExistence type="predicted"/>
<sequence length="197" mass="23152">MKNFELRDGLVYRKNKMRKLLFYVPGRMESNVIRTCHDDLGHAGFDKVINNITKLYWFPKLHKKVREHIDNCLRCIEFSPPSGKQEGQLHNIEKGNLPFQTIHLDHMGPLEKTGREFKHLFAVIDAFTKYIKLYPCKSTRSEETIKHLRDYCRAYSKPRRIISDRGTAFTSNRFKEYLEDEKIEHVLIAVGTPRANG</sequence>
<evidence type="ECO:0000313" key="3">
    <source>
        <dbReference type="EMBL" id="KOC58629.1"/>
    </source>
</evidence>
<protein>
    <recommendedName>
        <fullName evidence="1">RNA-directed DNA polymerase</fullName>
        <ecNumber evidence="1">2.7.7.49</ecNumber>
    </recommendedName>
</protein>
<dbReference type="GO" id="GO:0003964">
    <property type="term" value="F:RNA-directed DNA polymerase activity"/>
    <property type="evidence" value="ECO:0007669"/>
    <property type="project" value="UniProtKB-EC"/>
</dbReference>
<dbReference type="SUPFAM" id="SSF53098">
    <property type="entry name" value="Ribonuclease H-like"/>
    <property type="match status" value="1"/>
</dbReference>
<dbReference type="EC" id="2.7.7.49" evidence="1"/>
<dbReference type="FunFam" id="1.10.340.70:FF:000001">
    <property type="entry name" value="Retrovirus-related Pol polyprotein from transposon gypsy-like Protein"/>
    <property type="match status" value="1"/>
</dbReference>
<dbReference type="InterPro" id="IPR001584">
    <property type="entry name" value="Integrase_cat-core"/>
</dbReference>
<dbReference type="InterPro" id="IPR012337">
    <property type="entry name" value="RNaseH-like_sf"/>
</dbReference>
<dbReference type="AlphaFoldDB" id="A0A0L7QJ89"/>
<dbReference type="EMBL" id="LHQN01022549">
    <property type="protein sequence ID" value="KOC58629.1"/>
    <property type="molecule type" value="Genomic_DNA"/>
</dbReference>
<gene>
    <name evidence="3" type="ORF">WH47_01036</name>
</gene>
<keyword evidence="4" id="KW-1185">Reference proteome</keyword>
<dbReference type="Pfam" id="PF17921">
    <property type="entry name" value="Integrase_H2C2"/>
    <property type="match status" value="1"/>
</dbReference>
<dbReference type="PANTHER" id="PTHR37984:SF5">
    <property type="entry name" value="PROTEIN NYNRIN-LIKE"/>
    <property type="match status" value="1"/>
</dbReference>
<dbReference type="GO" id="GO:0003676">
    <property type="term" value="F:nucleic acid binding"/>
    <property type="evidence" value="ECO:0007669"/>
    <property type="project" value="InterPro"/>
</dbReference>
<dbReference type="InterPro" id="IPR050951">
    <property type="entry name" value="Retrovirus_Pol_polyprotein"/>
</dbReference>
<dbReference type="PANTHER" id="PTHR37984">
    <property type="entry name" value="PROTEIN CBG26694"/>
    <property type="match status" value="1"/>
</dbReference>
<dbReference type="Gene3D" id="3.30.420.10">
    <property type="entry name" value="Ribonuclease H-like superfamily/Ribonuclease H"/>
    <property type="match status" value="1"/>
</dbReference>
<comment type="caution">
    <text evidence="3">The sequence shown here is derived from an EMBL/GenBank/DDBJ whole genome shotgun (WGS) entry which is preliminary data.</text>
</comment>
<dbReference type="Pfam" id="PF00665">
    <property type="entry name" value="rve"/>
    <property type="match status" value="1"/>
</dbReference>
<evidence type="ECO:0000259" key="2">
    <source>
        <dbReference type="PROSITE" id="PS50994"/>
    </source>
</evidence>
<dbReference type="Gene3D" id="1.10.340.70">
    <property type="match status" value="1"/>
</dbReference>